<evidence type="ECO:0000313" key="11">
    <source>
        <dbReference type="Proteomes" id="UP000029736"/>
    </source>
</evidence>
<evidence type="ECO:0000256" key="5">
    <source>
        <dbReference type="ARBA" id="ARBA00023136"/>
    </source>
</evidence>
<dbReference type="GO" id="GO:0022857">
    <property type="term" value="F:transmembrane transporter activity"/>
    <property type="evidence" value="ECO:0007669"/>
    <property type="project" value="TreeGrafter"/>
</dbReference>
<dbReference type="EMBL" id="JPOS01000016">
    <property type="protein sequence ID" value="KGE88764.1"/>
    <property type="molecule type" value="Genomic_DNA"/>
</dbReference>
<evidence type="ECO:0000259" key="9">
    <source>
        <dbReference type="Pfam" id="PF12704"/>
    </source>
</evidence>
<feature type="transmembrane region" description="Helical" evidence="7">
    <location>
        <begin position="311"/>
        <end position="333"/>
    </location>
</feature>
<dbReference type="Pfam" id="PF12704">
    <property type="entry name" value="MacB_PCD"/>
    <property type="match status" value="1"/>
</dbReference>
<feature type="transmembrane region" description="Helical" evidence="7">
    <location>
        <begin position="16"/>
        <end position="37"/>
    </location>
</feature>
<comment type="caution">
    <text evidence="10">The sequence shown here is derived from an EMBL/GenBank/DDBJ whole genome shotgun (WGS) entry which is preliminary data.</text>
</comment>
<feature type="transmembrane region" description="Helical" evidence="7">
    <location>
        <begin position="261"/>
        <end position="290"/>
    </location>
</feature>
<dbReference type="InterPro" id="IPR003838">
    <property type="entry name" value="ABC3_permease_C"/>
</dbReference>
<comment type="subcellular location">
    <subcellularLocation>
        <location evidence="1">Cell membrane</location>
        <topology evidence="1">Multi-pass membrane protein</topology>
    </subcellularLocation>
</comment>
<evidence type="ECO:0000259" key="8">
    <source>
        <dbReference type="Pfam" id="PF02687"/>
    </source>
</evidence>
<evidence type="ECO:0000256" key="6">
    <source>
        <dbReference type="ARBA" id="ARBA00038076"/>
    </source>
</evidence>
<dbReference type="RefSeq" id="WP_044217595.1">
    <property type="nucleotide sequence ID" value="NZ_JBKAGJ010000001.1"/>
</dbReference>
<dbReference type="Pfam" id="PF02687">
    <property type="entry name" value="FtsX"/>
    <property type="match status" value="1"/>
</dbReference>
<gene>
    <name evidence="10" type="ORF">IX84_06365</name>
</gene>
<accession>A0A098S854</accession>
<dbReference type="InterPro" id="IPR025857">
    <property type="entry name" value="MacB_PCD"/>
</dbReference>
<reference evidence="10 11" key="1">
    <citation type="journal article" date="2014" name="Int. J. Syst. Evol. Microbiol.">
        <title>Phaeodactylibacter xiamenensis gen. nov., sp. nov., a member of the family Saprospiraceae isolated from the marine alga Phaeodactylum tricornutum.</title>
        <authorList>
            <person name="Chen Z.Jr."/>
            <person name="Lei X."/>
            <person name="Lai Q."/>
            <person name="Li Y."/>
            <person name="Zhang B."/>
            <person name="Zhang J."/>
            <person name="Zhang H."/>
            <person name="Yang L."/>
            <person name="Zheng W."/>
            <person name="Tian Y."/>
            <person name="Yu Z."/>
            <person name="Xu H.Jr."/>
            <person name="Zheng T."/>
        </authorList>
    </citation>
    <scope>NUCLEOTIDE SEQUENCE [LARGE SCALE GENOMIC DNA]</scope>
    <source>
        <strain evidence="10 11">KD52</strain>
    </source>
</reference>
<evidence type="ECO:0000256" key="4">
    <source>
        <dbReference type="ARBA" id="ARBA00022989"/>
    </source>
</evidence>
<organism evidence="10 11">
    <name type="scientific">Phaeodactylibacter xiamenensis</name>
    <dbReference type="NCBI Taxonomy" id="1524460"/>
    <lineage>
        <taxon>Bacteria</taxon>
        <taxon>Pseudomonadati</taxon>
        <taxon>Bacteroidota</taxon>
        <taxon>Saprospiria</taxon>
        <taxon>Saprospirales</taxon>
        <taxon>Haliscomenobacteraceae</taxon>
        <taxon>Phaeodactylibacter</taxon>
    </lineage>
</organism>
<dbReference type="PANTHER" id="PTHR30572">
    <property type="entry name" value="MEMBRANE COMPONENT OF TRANSPORTER-RELATED"/>
    <property type="match status" value="1"/>
</dbReference>
<dbReference type="PANTHER" id="PTHR30572:SF4">
    <property type="entry name" value="ABC TRANSPORTER PERMEASE YTRF"/>
    <property type="match status" value="1"/>
</dbReference>
<name>A0A098S854_9BACT</name>
<keyword evidence="2" id="KW-1003">Cell membrane</keyword>
<dbReference type="AlphaFoldDB" id="A0A098S854"/>
<proteinExistence type="inferred from homology"/>
<evidence type="ECO:0000256" key="2">
    <source>
        <dbReference type="ARBA" id="ARBA00022475"/>
    </source>
</evidence>
<feature type="domain" description="ABC3 transporter permease C-terminal" evidence="8">
    <location>
        <begin position="272"/>
        <end position="383"/>
    </location>
</feature>
<dbReference type="Proteomes" id="UP000029736">
    <property type="component" value="Unassembled WGS sequence"/>
</dbReference>
<feature type="domain" description="MacB-like periplasmic core" evidence="9">
    <location>
        <begin position="23"/>
        <end position="197"/>
    </location>
</feature>
<feature type="transmembrane region" description="Helical" evidence="7">
    <location>
        <begin position="353"/>
        <end position="373"/>
    </location>
</feature>
<dbReference type="OrthoDB" id="8769057at2"/>
<comment type="similarity">
    <text evidence="6">Belongs to the ABC-4 integral membrane protein family.</text>
</comment>
<evidence type="ECO:0000256" key="1">
    <source>
        <dbReference type="ARBA" id="ARBA00004651"/>
    </source>
</evidence>
<dbReference type="GO" id="GO:0005886">
    <property type="term" value="C:plasma membrane"/>
    <property type="evidence" value="ECO:0007669"/>
    <property type="project" value="UniProtKB-SubCell"/>
</dbReference>
<protein>
    <recommendedName>
        <fullName evidence="12">ABC3 transporter permease protein domain-containing protein</fullName>
    </recommendedName>
</protein>
<keyword evidence="5 7" id="KW-0472">Membrane</keyword>
<dbReference type="InterPro" id="IPR050250">
    <property type="entry name" value="Macrolide_Exporter_MacB"/>
</dbReference>
<evidence type="ECO:0008006" key="12">
    <source>
        <dbReference type="Google" id="ProtNLM"/>
    </source>
</evidence>
<keyword evidence="11" id="KW-1185">Reference proteome</keyword>
<evidence type="ECO:0000256" key="3">
    <source>
        <dbReference type="ARBA" id="ARBA00022692"/>
    </source>
</evidence>
<sequence length="390" mass="44029">MIRHIFQLVWNKKRSNALLFLEIFFAFAILFLVLTWVTRNLRLFSTPLGFETENTWIVHLDFYDAEDTLAASATKVRLREELLALPQIEAASYGGDVSPFSGSTWSTNNDNNGFMIQTHLIFADEHYKDAARLKLVQGRWFDETDRDARYKPAVIIKKLFDESFEGRNLKDSVYTINGENKIVGVVDHYKYHGDFSPEYNVTFFYKPSSAIDMPNLHLLLAPGTPAAFEEEVNRIVADVTGMSDFTIEHLQKSRDLDARSVWVPMVSMLSICGFLVLNVALGLFGVLWYNISKRRAEVGLRRTLGASRTEVSLQFVGEIMIVSLLALLLGVIFAVQLPLMGVLEGEIEAYDYYVAMGVGAAFIIGLVLLCTFYPSQEAGRLQPAIVLHEE</sequence>
<evidence type="ECO:0000313" key="10">
    <source>
        <dbReference type="EMBL" id="KGE88764.1"/>
    </source>
</evidence>
<keyword evidence="3 7" id="KW-0812">Transmembrane</keyword>
<evidence type="ECO:0000256" key="7">
    <source>
        <dbReference type="SAM" id="Phobius"/>
    </source>
</evidence>
<keyword evidence="4 7" id="KW-1133">Transmembrane helix</keyword>
<dbReference type="STRING" id="1524460.IX84_06365"/>